<evidence type="ECO:0000256" key="1">
    <source>
        <dbReference type="ARBA" id="ARBA00023186"/>
    </source>
</evidence>
<dbReference type="InterPro" id="IPR000740">
    <property type="entry name" value="GrpE"/>
</dbReference>
<reference evidence="3" key="1">
    <citation type="submission" date="2022-03" db="EMBL/GenBank/DDBJ databases">
        <title>Streptomyces 7R015 and 7R016 isolated from Barleria lupulina in Thailand.</title>
        <authorList>
            <person name="Kanchanasin P."/>
            <person name="Phongsopitanun W."/>
            <person name="Tanasupawat S."/>
        </authorList>
    </citation>
    <scope>NUCLEOTIDE SEQUENCE</scope>
    <source>
        <strain evidence="3">7R016</strain>
    </source>
</reference>
<dbReference type="InterPro" id="IPR009012">
    <property type="entry name" value="GrpE_head"/>
</dbReference>
<proteinExistence type="predicted"/>
<evidence type="ECO:0000313" key="4">
    <source>
        <dbReference type="Proteomes" id="UP001165270"/>
    </source>
</evidence>
<dbReference type="EMBL" id="JALDAX010000001">
    <property type="protein sequence ID" value="MCI3238371.1"/>
    <property type="molecule type" value="Genomic_DNA"/>
</dbReference>
<protein>
    <submittedName>
        <fullName evidence="3">Nucleotide exchange factor GrpE</fullName>
    </submittedName>
</protein>
<dbReference type="RefSeq" id="WP_242707934.1">
    <property type="nucleotide sequence ID" value="NZ_JALDAX010000001.1"/>
</dbReference>
<dbReference type="SUPFAM" id="SSF51064">
    <property type="entry name" value="Head domain of nucleotide exchange factor GrpE"/>
    <property type="match status" value="1"/>
</dbReference>
<gene>
    <name evidence="3" type="primary">grpE</name>
    <name evidence="3" type="ORF">MQN93_01400</name>
</gene>
<sequence length="156" mass="16913">MSDAGVGAARLGYEHARELAAREAAHRAHLERLLLLCADTLDDFDRLLGDGPERDGEAYRGSLRRIAERFESALRGEGLEPIGVRGERADPATHHVVEVRPSASAAEDEVVQVLQRGYGHDGRVLRAARVVVAVPDSQRAAGNGRLTGNDMEGERQ</sequence>
<feature type="region of interest" description="Disordered" evidence="2">
    <location>
        <begin position="137"/>
        <end position="156"/>
    </location>
</feature>
<comment type="caution">
    <text evidence="3">The sequence shown here is derived from an EMBL/GenBank/DDBJ whole genome shotgun (WGS) entry which is preliminary data.</text>
</comment>
<organism evidence="3 4">
    <name type="scientific">Streptomyces spinosisporus</name>
    <dbReference type="NCBI Taxonomy" id="2927582"/>
    <lineage>
        <taxon>Bacteria</taxon>
        <taxon>Bacillati</taxon>
        <taxon>Actinomycetota</taxon>
        <taxon>Actinomycetes</taxon>
        <taxon>Kitasatosporales</taxon>
        <taxon>Streptomycetaceae</taxon>
        <taxon>Streptomyces</taxon>
    </lineage>
</organism>
<keyword evidence="4" id="KW-1185">Reference proteome</keyword>
<accession>A0ABS9XAM5</accession>
<dbReference type="Pfam" id="PF01025">
    <property type="entry name" value="GrpE"/>
    <property type="match status" value="1"/>
</dbReference>
<dbReference type="Proteomes" id="UP001165270">
    <property type="component" value="Unassembled WGS sequence"/>
</dbReference>
<name>A0ABS9XAM5_9ACTN</name>
<dbReference type="PRINTS" id="PR00773">
    <property type="entry name" value="GRPEPROTEIN"/>
</dbReference>
<evidence type="ECO:0000313" key="3">
    <source>
        <dbReference type="EMBL" id="MCI3238371.1"/>
    </source>
</evidence>
<evidence type="ECO:0000256" key="2">
    <source>
        <dbReference type="SAM" id="MobiDB-lite"/>
    </source>
</evidence>
<keyword evidence="1" id="KW-0143">Chaperone</keyword>
<dbReference type="Gene3D" id="2.30.22.10">
    <property type="entry name" value="Head domain of nucleotide exchange factor GrpE"/>
    <property type="match status" value="1"/>
</dbReference>